<dbReference type="KEGG" id="vra:106766107"/>
<dbReference type="InterPro" id="IPR016177">
    <property type="entry name" value="DNA-bd_dom_sf"/>
</dbReference>
<dbReference type="GO" id="GO:0003700">
    <property type="term" value="F:DNA-binding transcription factor activity"/>
    <property type="evidence" value="ECO:0007669"/>
    <property type="project" value="InterPro"/>
</dbReference>
<dbReference type="PROSITE" id="PS51032">
    <property type="entry name" value="AP2_ERF"/>
    <property type="match status" value="1"/>
</dbReference>
<dbReference type="GO" id="GO:0009877">
    <property type="term" value="P:nodulation"/>
    <property type="evidence" value="ECO:0007669"/>
    <property type="project" value="UniProtKB-KW"/>
</dbReference>
<dbReference type="Gene3D" id="3.30.730.10">
    <property type="entry name" value="AP2/ERF domain"/>
    <property type="match status" value="1"/>
</dbReference>
<evidence type="ECO:0000256" key="2">
    <source>
        <dbReference type="ARBA" id="ARBA00022458"/>
    </source>
</evidence>
<evidence type="ECO:0000256" key="3">
    <source>
        <dbReference type="ARBA" id="ARBA00023015"/>
    </source>
</evidence>
<dbReference type="OrthoDB" id="773121at2759"/>
<reference evidence="9" key="1">
    <citation type="journal article" date="2014" name="Nat. Commun.">
        <title>Genome sequence of mungbean and insights into evolution within Vigna species.</title>
        <authorList>
            <person name="Kang Y.J."/>
            <person name="Kim S.K."/>
            <person name="Kim M.Y."/>
            <person name="Lestari P."/>
            <person name="Kim K.H."/>
            <person name="Ha B.K."/>
            <person name="Jun T.H."/>
            <person name="Hwang W.J."/>
            <person name="Lee T."/>
            <person name="Lee J."/>
            <person name="Shim S."/>
            <person name="Yoon M.Y."/>
            <person name="Jang Y.E."/>
            <person name="Han K.S."/>
            <person name="Taeprayoon P."/>
            <person name="Yoon N."/>
            <person name="Somta P."/>
            <person name="Tanya P."/>
            <person name="Kim K.S."/>
            <person name="Gwag J.G."/>
            <person name="Moon J.K."/>
            <person name="Lee Y.H."/>
            <person name="Park B.S."/>
            <person name="Bombarely A."/>
            <person name="Doyle J.J."/>
            <person name="Jackson S.A."/>
            <person name="Schafleitner R."/>
            <person name="Srinives P."/>
            <person name="Varshney R.K."/>
            <person name="Lee S.H."/>
        </authorList>
    </citation>
    <scope>NUCLEOTIDE SEQUENCE [LARGE SCALE GENOMIC DNA]</scope>
    <source>
        <strain evidence="9">cv. VC1973A</strain>
    </source>
</reference>
<evidence type="ECO:0000256" key="7">
    <source>
        <dbReference type="ARBA" id="ARBA00024343"/>
    </source>
</evidence>
<protein>
    <submittedName>
        <fullName evidence="10">Uncharacterized protein LOC106766107</fullName>
    </submittedName>
</protein>
<reference evidence="10" key="2">
    <citation type="submission" date="2025-08" db="UniProtKB">
        <authorList>
            <consortium name="RefSeq"/>
        </authorList>
    </citation>
    <scope>IDENTIFICATION</scope>
    <source>
        <tissue evidence="10">Leaf</tissue>
    </source>
</reference>
<evidence type="ECO:0000256" key="5">
    <source>
        <dbReference type="ARBA" id="ARBA00023163"/>
    </source>
</evidence>
<evidence type="ECO:0000259" key="8">
    <source>
        <dbReference type="PROSITE" id="PS51032"/>
    </source>
</evidence>
<proteinExistence type="inferred from homology"/>
<accession>A0A1S3UJZ1</accession>
<dbReference type="CDD" id="cd00018">
    <property type="entry name" value="AP2"/>
    <property type="match status" value="1"/>
</dbReference>
<keyword evidence="5" id="KW-0804">Transcription</keyword>
<dbReference type="Pfam" id="PF00847">
    <property type="entry name" value="AP2"/>
    <property type="match status" value="1"/>
</dbReference>
<dbReference type="PANTHER" id="PTHR31194:SF224">
    <property type="entry name" value="AP2_ERF DOMAIN TRANSCRIPTION FACTOR"/>
    <property type="match status" value="1"/>
</dbReference>
<evidence type="ECO:0000256" key="4">
    <source>
        <dbReference type="ARBA" id="ARBA00023125"/>
    </source>
</evidence>
<dbReference type="RefSeq" id="XP_014506353.1">
    <property type="nucleotide sequence ID" value="XM_014650867.1"/>
</dbReference>
<dbReference type="InterPro" id="IPR036955">
    <property type="entry name" value="AP2/ERF_dom_sf"/>
</dbReference>
<feature type="domain" description="AP2/ERF" evidence="8">
    <location>
        <begin position="42"/>
        <end position="99"/>
    </location>
</feature>
<dbReference type="STRING" id="3916.A0A1S3UJZ1"/>
<comment type="similarity">
    <text evidence="7">Belongs to the AP2/ERF transcription factor family. ERF subfamily.</text>
</comment>
<keyword evidence="6" id="KW-0539">Nucleus</keyword>
<dbReference type="AlphaFoldDB" id="A0A1S3UJZ1"/>
<gene>
    <name evidence="10" type="primary">LOC106766107</name>
</gene>
<dbReference type="GO" id="GO:0003677">
    <property type="term" value="F:DNA binding"/>
    <property type="evidence" value="ECO:0007669"/>
    <property type="project" value="UniProtKB-KW"/>
</dbReference>
<sequence>MANKRKRWEKKSEEGNTEWEKLREEAASMAAAILGARRANKRYIGVRQRPSGRWVAEIKDTIQNIRLWLGTYDNAEDAAKAYDEAARLLRGANTRTNFFPSQSSPYVSALPPKVAKLLLLRLKARSFESCRVTTRFPSNHYDQETKLEPKPQPEPEPKLYLQTEEPHYENFVGMEVNGIVEESYHGASYSSSAITTCDYSCGTNEEDSNEKGSGEDFSLGYNFAENVYDEEKKIVSGKGCDFQFLESGGSVSYSFSPFEIAEEMVGAIEENKYYDVDDSALGRETLMMKYERKFSACFYTLTGVSECLRLQVGQENGKELENFLGWFGFWLTVRHSFSAKYISTLNECLTEEHQSLIAERRVVILEAKLVEEKARRRTLEDGGHSVPHVEPSMNSGLFSLGGMSINPPPMKTYVRLRSRRR</sequence>
<keyword evidence="9" id="KW-1185">Reference proteome</keyword>
<dbReference type="InterPro" id="IPR001471">
    <property type="entry name" value="AP2/ERF_dom"/>
</dbReference>
<name>A0A1S3UJZ1_VIGRR</name>
<organism evidence="9 10">
    <name type="scientific">Vigna radiata var. radiata</name>
    <name type="common">Mung bean</name>
    <name type="synonym">Phaseolus aureus</name>
    <dbReference type="NCBI Taxonomy" id="3916"/>
    <lineage>
        <taxon>Eukaryota</taxon>
        <taxon>Viridiplantae</taxon>
        <taxon>Streptophyta</taxon>
        <taxon>Embryophyta</taxon>
        <taxon>Tracheophyta</taxon>
        <taxon>Spermatophyta</taxon>
        <taxon>Magnoliopsida</taxon>
        <taxon>eudicotyledons</taxon>
        <taxon>Gunneridae</taxon>
        <taxon>Pentapetalae</taxon>
        <taxon>rosids</taxon>
        <taxon>fabids</taxon>
        <taxon>Fabales</taxon>
        <taxon>Fabaceae</taxon>
        <taxon>Papilionoideae</taxon>
        <taxon>50 kb inversion clade</taxon>
        <taxon>NPAAA clade</taxon>
        <taxon>indigoferoid/millettioid clade</taxon>
        <taxon>Phaseoleae</taxon>
        <taxon>Vigna</taxon>
    </lineage>
</organism>
<evidence type="ECO:0000256" key="6">
    <source>
        <dbReference type="ARBA" id="ARBA00023242"/>
    </source>
</evidence>
<dbReference type="SUPFAM" id="SSF54171">
    <property type="entry name" value="DNA-binding domain"/>
    <property type="match status" value="1"/>
</dbReference>
<evidence type="ECO:0000256" key="1">
    <source>
        <dbReference type="ARBA" id="ARBA00004123"/>
    </source>
</evidence>
<dbReference type="PRINTS" id="PR00367">
    <property type="entry name" value="ETHRSPELEMNT"/>
</dbReference>
<dbReference type="GeneID" id="106766107"/>
<evidence type="ECO:0000313" key="10">
    <source>
        <dbReference type="RefSeq" id="XP_014506353.1"/>
    </source>
</evidence>
<keyword evidence="2" id="KW-0536">Nodulation</keyword>
<dbReference type="SMART" id="SM00380">
    <property type="entry name" value="AP2"/>
    <property type="match status" value="1"/>
</dbReference>
<evidence type="ECO:0000313" key="9">
    <source>
        <dbReference type="Proteomes" id="UP000087766"/>
    </source>
</evidence>
<comment type="subcellular location">
    <subcellularLocation>
        <location evidence="1">Nucleus</location>
    </subcellularLocation>
</comment>
<dbReference type="Proteomes" id="UP000087766">
    <property type="component" value="Chromosome 7"/>
</dbReference>
<dbReference type="PANTHER" id="PTHR31194">
    <property type="entry name" value="SHN SHINE , DNA BINDING / TRANSCRIPTION FACTOR"/>
    <property type="match status" value="1"/>
</dbReference>
<keyword evidence="3" id="KW-0805">Transcription regulation</keyword>
<keyword evidence="4" id="KW-0238">DNA-binding</keyword>
<dbReference type="FunFam" id="3.30.730.10:FF:000005">
    <property type="entry name" value="ethylene-responsive transcription factor RAP2-11"/>
    <property type="match status" value="1"/>
</dbReference>
<dbReference type="GO" id="GO:0005634">
    <property type="term" value="C:nucleus"/>
    <property type="evidence" value="ECO:0007669"/>
    <property type="project" value="UniProtKB-SubCell"/>
</dbReference>
<dbReference type="InterPro" id="IPR050913">
    <property type="entry name" value="AP2/ERF_ERF"/>
</dbReference>